<keyword evidence="3" id="KW-1185">Reference proteome</keyword>
<evidence type="ECO:0000259" key="1">
    <source>
        <dbReference type="Pfam" id="PF00931"/>
    </source>
</evidence>
<evidence type="ECO:0000313" key="3">
    <source>
        <dbReference type="Proteomes" id="UP001154282"/>
    </source>
</evidence>
<dbReference type="InterPro" id="IPR027417">
    <property type="entry name" value="P-loop_NTPase"/>
</dbReference>
<dbReference type="EMBL" id="CAMGYJ010000008">
    <property type="protein sequence ID" value="CAI0460797.1"/>
    <property type="molecule type" value="Genomic_DNA"/>
</dbReference>
<sequence>SQLVNLVWLELSRCINLEAVPNLSGSPKLERLLLSGCKRIDSELVDEIVNDVLKRLAEISHRVKFDHLVGMDTRVFEVEQLLAMNVDDFRIIGLWGMSGIGKTTLATACYHSFVSFIKEMTHHFVLNVSEKLEKQYEIEGMVQELYSTLLSEDNINGHNLGIGYRRERLSRLRVFIVLDNVETVPQLEQLLLGDKQAANLFGPGSRIIVTTRNRRVLENVGAHIYEVKHLHSHESLQLFGMCIA</sequence>
<dbReference type="Gene3D" id="3.40.50.300">
    <property type="entry name" value="P-loop containing nucleotide triphosphate hydrolases"/>
    <property type="match status" value="1"/>
</dbReference>
<comment type="caution">
    <text evidence="2">The sequence shown here is derived from an EMBL/GenBank/DDBJ whole genome shotgun (WGS) entry which is preliminary data.</text>
</comment>
<feature type="non-terminal residue" evidence="2">
    <location>
        <position position="1"/>
    </location>
</feature>
<dbReference type="AlphaFoldDB" id="A0AAV0NQZ6"/>
<protein>
    <recommendedName>
        <fullName evidence="1">NB-ARC domain-containing protein</fullName>
    </recommendedName>
</protein>
<feature type="domain" description="NB-ARC" evidence="1">
    <location>
        <begin position="78"/>
        <end position="239"/>
    </location>
</feature>
<proteinExistence type="predicted"/>
<dbReference type="PANTHER" id="PTHR11017:SF479">
    <property type="entry name" value="DISEASE RESISTANCE PROTEIN (TIR-NBS-LRR CLASS) FAMILY"/>
    <property type="match status" value="1"/>
</dbReference>
<dbReference type="InterPro" id="IPR002182">
    <property type="entry name" value="NB-ARC"/>
</dbReference>
<dbReference type="PANTHER" id="PTHR11017">
    <property type="entry name" value="LEUCINE-RICH REPEAT-CONTAINING PROTEIN"/>
    <property type="match status" value="1"/>
</dbReference>
<dbReference type="SUPFAM" id="SSF52540">
    <property type="entry name" value="P-loop containing nucleoside triphosphate hydrolases"/>
    <property type="match status" value="1"/>
</dbReference>
<dbReference type="SUPFAM" id="SSF52047">
    <property type="entry name" value="RNI-like"/>
    <property type="match status" value="1"/>
</dbReference>
<reference evidence="2" key="1">
    <citation type="submission" date="2022-08" db="EMBL/GenBank/DDBJ databases">
        <authorList>
            <person name="Gutierrez-Valencia J."/>
        </authorList>
    </citation>
    <scope>NUCLEOTIDE SEQUENCE</scope>
</reference>
<dbReference type="GO" id="GO:0006952">
    <property type="term" value="P:defense response"/>
    <property type="evidence" value="ECO:0007669"/>
    <property type="project" value="InterPro"/>
</dbReference>
<dbReference type="PRINTS" id="PR00364">
    <property type="entry name" value="DISEASERSIST"/>
</dbReference>
<accession>A0AAV0NQZ6</accession>
<dbReference type="InterPro" id="IPR044974">
    <property type="entry name" value="Disease_R_plants"/>
</dbReference>
<dbReference type="Pfam" id="PF00931">
    <property type="entry name" value="NB-ARC"/>
    <property type="match status" value="1"/>
</dbReference>
<name>A0AAV0NQZ6_9ROSI</name>
<dbReference type="Proteomes" id="UP001154282">
    <property type="component" value="Unassembled WGS sequence"/>
</dbReference>
<gene>
    <name evidence="2" type="ORF">LITE_LOCUS34642</name>
</gene>
<dbReference type="GO" id="GO:0043531">
    <property type="term" value="F:ADP binding"/>
    <property type="evidence" value="ECO:0007669"/>
    <property type="project" value="InterPro"/>
</dbReference>
<evidence type="ECO:0000313" key="2">
    <source>
        <dbReference type="EMBL" id="CAI0460797.1"/>
    </source>
</evidence>
<organism evidence="2 3">
    <name type="scientific">Linum tenue</name>
    <dbReference type="NCBI Taxonomy" id="586396"/>
    <lineage>
        <taxon>Eukaryota</taxon>
        <taxon>Viridiplantae</taxon>
        <taxon>Streptophyta</taxon>
        <taxon>Embryophyta</taxon>
        <taxon>Tracheophyta</taxon>
        <taxon>Spermatophyta</taxon>
        <taxon>Magnoliopsida</taxon>
        <taxon>eudicotyledons</taxon>
        <taxon>Gunneridae</taxon>
        <taxon>Pentapetalae</taxon>
        <taxon>rosids</taxon>
        <taxon>fabids</taxon>
        <taxon>Malpighiales</taxon>
        <taxon>Linaceae</taxon>
        <taxon>Linum</taxon>
    </lineage>
</organism>